<accession>A0A6A6CXW4</accession>
<feature type="transmembrane region" description="Helical" evidence="1">
    <location>
        <begin position="319"/>
        <end position="338"/>
    </location>
</feature>
<organism evidence="3 4">
    <name type="scientific">Zasmidium cellare ATCC 36951</name>
    <dbReference type="NCBI Taxonomy" id="1080233"/>
    <lineage>
        <taxon>Eukaryota</taxon>
        <taxon>Fungi</taxon>
        <taxon>Dikarya</taxon>
        <taxon>Ascomycota</taxon>
        <taxon>Pezizomycotina</taxon>
        <taxon>Dothideomycetes</taxon>
        <taxon>Dothideomycetidae</taxon>
        <taxon>Mycosphaerellales</taxon>
        <taxon>Mycosphaerellaceae</taxon>
        <taxon>Zasmidium</taxon>
    </lineage>
</organism>
<evidence type="ECO:0000256" key="2">
    <source>
        <dbReference type="SAM" id="SignalP"/>
    </source>
</evidence>
<protein>
    <submittedName>
        <fullName evidence="3">Uncharacterized protein</fullName>
    </submittedName>
</protein>
<keyword evidence="1" id="KW-0472">Membrane</keyword>
<gene>
    <name evidence="3" type="ORF">M409DRAFT_18675</name>
</gene>
<evidence type="ECO:0000313" key="3">
    <source>
        <dbReference type="EMBL" id="KAF2171563.1"/>
    </source>
</evidence>
<dbReference type="OrthoDB" id="4142625at2759"/>
<keyword evidence="1" id="KW-1133">Transmembrane helix</keyword>
<evidence type="ECO:0000313" key="4">
    <source>
        <dbReference type="Proteomes" id="UP000799537"/>
    </source>
</evidence>
<dbReference type="AlphaFoldDB" id="A0A6A6CXW4"/>
<proteinExistence type="predicted"/>
<reference evidence="3" key="1">
    <citation type="journal article" date="2020" name="Stud. Mycol.">
        <title>101 Dothideomycetes genomes: a test case for predicting lifestyles and emergence of pathogens.</title>
        <authorList>
            <person name="Haridas S."/>
            <person name="Albert R."/>
            <person name="Binder M."/>
            <person name="Bloem J."/>
            <person name="Labutti K."/>
            <person name="Salamov A."/>
            <person name="Andreopoulos B."/>
            <person name="Baker S."/>
            <person name="Barry K."/>
            <person name="Bills G."/>
            <person name="Bluhm B."/>
            <person name="Cannon C."/>
            <person name="Castanera R."/>
            <person name="Culley D."/>
            <person name="Daum C."/>
            <person name="Ezra D."/>
            <person name="Gonzalez J."/>
            <person name="Henrissat B."/>
            <person name="Kuo A."/>
            <person name="Liang C."/>
            <person name="Lipzen A."/>
            <person name="Lutzoni F."/>
            <person name="Magnuson J."/>
            <person name="Mondo S."/>
            <person name="Nolan M."/>
            <person name="Ohm R."/>
            <person name="Pangilinan J."/>
            <person name="Park H.-J."/>
            <person name="Ramirez L."/>
            <person name="Alfaro M."/>
            <person name="Sun H."/>
            <person name="Tritt A."/>
            <person name="Yoshinaga Y."/>
            <person name="Zwiers L.-H."/>
            <person name="Turgeon B."/>
            <person name="Goodwin S."/>
            <person name="Spatafora J."/>
            <person name="Crous P."/>
            <person name="Grigoriev I."/>
        </authorList>
    </citation>
    <scope>NUCLEOTIDE SEQUENCE</scope>
    <source>
        <strain evidence="3">ATCC 36951</strain>
    </source>
</reference>
<keyword evidence="2" id="KW-0732">Signal</keyword>
<keyword evidence="4" id="KW-1185">Reference proteome</keyword>
<dbReference type="GeneID" id="54557876"/>
<dbReference type="EMBL" id="ML993583">
    <property type="protein sequence ID" value="KAF2171563.1"/>
    <property type="molecule type" value="Genomic_DNA"/>
</dbReference>
<keyword evidence="1" id="KW-0812">Transmembrane</keyword>
<feature type="chain" id="PRO_5025648549" evidence="2">
    <location>
        <begin position="23"/>
        <end position="372"/>
    </location>
</feature>
<dbReference type="Proteomes" id="UP000799537">
    <property type="component" value="Unassembled WGS sequence"/>
</dbReference>
<sequence length="372" mass="41331">MLSLPNILLPLLFLTPFSTAHATPSTHKLEYGRYTVPSRASNNGMLEITDQIDPPCKDCLITFMQVALEYADGSDADADTGMWMHHFVFVNDRETTYEGETEGHPFFASGNERTALDLTGGGQDPVGYHFRSTDRLTFYGELMNMLYEEQTVVLSVLWEYVIAPYTDYALATPYWLNIGGFGDSDRPAANNSRFTYSSPTLTPDFHGRIVFIGSHLHDGGTLVEVFKNGEVLCGVKPVYGESKGESADGALHIVAMPVCLDAGRVQPGDQFNLTATFDTFEYAPMVNNDGSLEPIMGVAVAYVVKDDGPPVKREIDWKVWIPLGFVLLLLLVAGFAGVRAGLRSRRRYAEWLKREQYQPVHGDEETDAFLEK</sequence>
<feature type="signal peptide" evidence="2">
    <location>
        <begin position="1"/>
        <end position="22"/>
    </location>
</feature>
<name>A0A6A6CXW4_ZASCE</name>
<evidence type="ECO:0000256" key="1">
    <source>
        <dbReference type="SAM" id="Phobius"/>
    </source>
</evidence>
<dbReference type="RefSeq" id="XP_033672452.1">
    <property type="nucleotide sequence ID" value="XM_033804604.1"/>
</dbReference>